<reference evidence="2" key="1">
    <citation type="submission" date="2016-06" db="UniProtKB">
        <authorList>
            <consortium name="WormBaseParasite"/>
        </authorList>
    </citation>
    <scope>IDENTIFICATION</scope>
</reference>
<evidence type="ECO:0000313" key="2">
    <source>
        <dbReference type="WBParaSite" id="SSLN_0000117701-mRNA-1"/>
    </source>
</evidence>
<dbReference type="WBParaSite" id="SSLN_0000117701-mRNA-1">
    <property type="protein sequence ID" value="SSLN_0000117701-mRNA-1"/>
    <property type="gene ID" value="SSLN_0000117701"/>
</dbReference>
<sequence length="63" mass="6450">LGITLVSSVRGLPSQTSFPATHQSSVTTSLSGVTSSSSRASWRSSDLLPTSSFAGSSACWTDN</sequence>
<proteinExistence type="predicted"/>
<feature type="region of interest" description="Disordered" evidence="1">
    <location>
        <begin position="28"/>
        <end position="63"/>
    </location>
</feature>
<organism evidence="2">
    <name type="scientific">Schistocephalus solidus</name>
    <name type="common">Tapeworm</name>
    <dbReference type="NCBI Taxonomy" id="70667"/>
    <lineage>
        <taxon>Eukaryota</taxon>
        <taxon>Metazoa</taxon>
        <taxon>Spiralia</taxon>
        <taxon>Lophotrochozoa</taxon>
        <taxon>Platyhelminthes</taxon>
        <taxon>Cestoda</taxon>
        <taxon>Eucestoda</taxon>
        <taxon>Diphyllobothriidea</taxon>
        <taxon>Diphyllobothriidae</taxon>
        <taxon>Schistocephalus</taxon>
    </lineage>
</organism>
<evidence type="ECO:0000256" key="1">
    <source>
        <dbReference type="SAM" id="MobiDB-lite"/>
    </source>
</evidence>
<protein>
    <submittedName>
        <fullName evidence="2">Secreted protein</fullName>
    </submittedName>
</protein>
<name>A0A183SA82_SCHSO</name>
<feature type="compositionally biased region" description="Low complexity" evidence="1">
    <location>
        <begin position="28"/>
        <end position="45"/>
    </location>
</feature>
<accession>A0A183SA82</accession>
<feature type="compositionally biased region" description="Polar residues" evidence="1">
    <location>
        <begin position="47"/>
        <end position="63"/>
    </location>
</feature>
<dbReference type="AlphaFoldDB" id="A0A183SA82"/>